<sequence>MITVLFFASLRDQLGSDKQLINIESLAQFIASNGTPTEAFNSDQLIAFLCQNNPNWQSVFSEQKLFIAVNQEIVQAPCPIADGDEVAFFPPVTGG</sequence>
<proteinExistence type="inferred from homology"/>
<accession>A0AAV3TYT0</accession>
<dbReference type="EMBL" id="BAABLX010000007">
    <property type="protein sequence ID" value="GAA4934887.1"/>
    <property type="molecule type" value="Genomic_DNA"/>
</dbReference>
<comment type="similarity">
    <text evidence="2">Belongs to the MoaD family.</text>
</comment>
<gene>
    <name evidence="4" type="primary">moaD</name>
    <name evidence="4" type="ORF">GCM10025791_10040</name>
</gene>
<dbReference type="GO" id="GO:0000166">
    <property type="term" value="F:nucleotide binding"/>
    <property type="evidence" value="ECO:0007669"/>
    <property type="project" value="UniProtKB-KW"/>
</dbReference>
<dbReference type="InterPro" id="IPR044672">
    <property type="entry name" value="MOCS2A"/>
</dbReference>
<dbReference type="InterPro" id="IPR012675">
    <property type="entry name" value="Beta-grasp_dom_sf"/>
</dbReference>
<name>A0AAV3TYT0_9ALTE</name>
<dbReference type="Gene3D" id="3.10.20.30">
    <property type="match status" value="1"/>
</dbReference>
<keyword evidence="1" id="KW-0547">Nucleotide-binding</keyword>
<dbReference type="InterPro" id="IPR003749">
    <property type="entry name" value="ThiS/MoaD-like"/>
</dbReference>
<organism evidence="4 5">
    <name type="scientific">Halioxenophilus aromaticivorans</name>
    <dbReference type="NCBI Taxonomy" id="1306992"/>
    <lineage>
        <taxon>Bacteria</taxon>
        <taxon>Pseudomonadati</taxon>
        <taxon>Pseudomonadota</taxon>
        <taxon>Gammaproteobacteria</taxon>
        <taxon>Alteromonadales</taxon>
        <taxon>Alteromonadaceae</taxon>
        <taxon>Halioxenophilus</taxon>
    </lineage>
</organism>
<dbReference type="AlphaFoldDB" id="A0AAV3TYT0"/>
<dbReference type="GO" id="GO:0006777">
    <property type="term" value="P:Mo-molybdopterin cofactor biosynthetic process"/>
    <property type="evidence" value="ECO:0007669"/>
    <property type="project" value="InterPro"/>
</dbReference>
<dbReference type="Pfam" id="PF02597">
    <property type="entry name" value="ThiS"/>
    <property type="match status" value="1"/>
</dbReference>
<dbReference type="SUPFAM" id="SSF54285">
    <property type="entry name" value="MoaD/ThiS"/>
    <property type="match status" value="1"/>
</dbReference>
<reference evidence="5" key="1">
    <citation type="journal article" date="2019" name="Int. J. Syst. Evol. Microbiol.">
        <title>The Global Catalogue of Microorganisms (GCM) 10K type strain sequencing project: providing services to taxonomists for standard genome sequencing and annotation.</title>
        <authorList>
            <consortium name="The Broad Institute Genomics Platform"/>
            <consortium name="The Broad Institute Genome Sequencing Center for Infectious Disease"/>
            <person name="Wu L."/>
            <person name="Ma J."/>
        </authorList>
    </citation>
    <scope>NUCLEOTIDE SEQUENCE [LARGE SCALE GENOMIC DNA]</scope>
    <source>
        <strain evidence="5">JCM 19134</strain>
    </source>
</reference>
<dbReference type="PANTHER" id="PTHR33359">
    <property type="entry name" value="MOLYBDOPTERIN SYNTHASE SULFUR CARRIER SUBUNIT"/>
    <property type="match status" value="1"/>
</dbReference>
<protein>
    <recommendedName>
        <fullName evidence="3">Molybdopterin synthase sulfur carrier subunit</fullName>
    </recommendedName>
</protein>
<dbReference type="RefSeq" id="WP_345418023.1">
    <property type="nucleotide sequence ID" value="NZ_AP031496.1"/>
</dbReference>
<dbReference type="PANTHER" id="PTHR33359:SF1">
    <property type="entry name" value="MOLYBDOPTERIN SYNTHASE SULFUR CARRIER SUBUNIT"/>
    <property type="match status" value="1"/>
</dbReference>
<keyword evidence="5" id="KW-1185">Reference proteome</keyword>
<evidence type="ECO:0000256" key="2">
    <source>
        <dbReference type="ARBA" id="ARBA00024200"/>
    </source>
</evidence>
<evidence type="ECO:0000313" key="4">
    <source>
        <dbReference type="EMBL" id="GAA4934887.1"/>
    </source>
</evidence>
<evidence type="ECO:0000256" key="3">
    <source>
        <dbReference type="ARBA" id="ARBA00024247"/>
    </source>
</evidence>
<dbReference type="CDD" id="cd00754">
    <property type="entry name" value="Ubl_MoaD"/>
    <property type="match status" value="1"/>
</dbReference>
<evidence type="ECO:0000256" key="1">
    <source>
        <dbReference type="ARBA" id="ARBA00022741"/>
    </source>
</evidence>
<dbReference type="InterPro" id="IPR016155">
    <property type="entry name" value="Mopterin_synth/thiamin_S_b"/>
</dbReference>
<comment type="caution">
    <text evidence="4">The sequence shown here is derived from an EMBL/GenBank/DDBJ whole genome shotgun (WGS) entry which is preliminary data.</text>
</comment>
<dbReference type="Proteomes" id="UP001409585">
    <property type="component" value="Unassembled WGS sequence"/>
</dbReference>
<dbReference type="GO" id="GO:1990133">
    <property type="term" value="C:molybdopterin adenylyltransferase complex"/>
    <property type="evidence" value="ECO:0007669"/>
    <property type="project" value="TreeGrafter"/>
</dbReference>
<evidence type="ECO:0000313" key="5">
    <source>
        <dbReference type="Proteomes" id="UP001409585"/>
    </source>
</evidence>